<organism evidence="2 3">
    <name type="scientific">Jiangella anatolica</name>
    <dbReference type="NCBI Taxonomy" id="2670374"/>
    <lineage>
        <taxon>Bacteria</taxon>
        <taxon>Bacillati</taxon>
        <taxon>Actinomycetota</taxon>
        <taxon>Actinomycetes</taxon>
        <taxon>Jiangellales</taxon>
        <taxon>Jiangellaceae</taxon>
        <taxon>Jiangella</taxon>
    </lineage>
</organism>
<dbReference type="AlphaFoldDB" id="A0A2W2AWY1"/>
<dbReference type="Proteomes" id="UP000248764">
    <property type="component" value="Unassembled WGS sequence"/>
</dbReference>
<sequence length="190" mass="19139">MTTRAERLGHAAPSTVRVVVQIAVASLVAGIAMGVLWWALAPDVQGVVIDGGLGVDAREGQHLFTRDAVFALLGAAFGLVLSVVFVVWHRRNPVAVLVSLAGLGVVGSLVAGVVGRVLGPDGDVSGLADGAEQLFSLELKSSAAYLVWSMVAVVVAAVIALFREDRTPWAVPGADTGHGAGVGGAGSVGG</sequence>
<comment type="caution">
    <text evidence="2">The sequence shown here is derived from an EMBL/GenBank/DDBJ whole genome shotgun (WGS) entry which is preliminary data.</text>
</comment>
<feature type="transmembrane region" description="Helical" evidence="1">
    <location>
        <begin position="95"/>
        <end position="118"/>
    </location>
</feature>
<feature type="transmembrane region" description="Helical" evidence="1">
    <location>
        <begin position="68"/>
        <end position="88"/>
    </location>
</feature>
<dbReference type="EMBL" id="POTW01000124">
    <property type="protein sequence ID" value="PZF79655.1"/>
    <property type="molecule type" value="Genomic_DNA"/>
</dbReference>
<accession>A0A2W2AWY1</accession>
<evidence type="ECO:0000256" key="1">
    <source>
        <dbReference type="SAM" id="Phobius"/>
    </source>
</evidence>
<name>A0A2W2AWY1_9ACTN</name>
<keyword evidence="1" id="KW-0812">Transmembrane</keyword>
<reference evidence="2 3" key="1">
    <citation type="submission" date="2018-01" db="EMBL/GenBank/DDBJ databases">
        <title>Draft genome sequence of Jiangella sp. GTF31.</title>
        <authorList>
            <person name="Sahin N."/>
            <person name="Ay H."/>
            <person name="Saygin H."/>
        </authorList>
    </citation>
    <scope>NUCLEOTIDE SEQUENCE [LARGE SCALE GENOMIC DNA]</scope>
    <source>
        <strain evidence="2 3">GTF31</strain>
    </source>
</reference>
<gene>
    <name evidence="2" type="ORF">C1I92_30075</name>
</gene>
<evidence type="ECO:0000313" key="2">
    <source>
        <dbReference type="EMBL" id="PZF79655.1"/>
    </source>
</evidence>
<keyword evidence="1" id="KW-1133">Transmembrane helix</keyword>
<feature type="transmembrane region" description="Helical" evidence="1">
    <location>
        <begin position="20"/>
        <end position="40"/>
    </location>
</feature>
<proteinExistence type="predicted"/>
<keyword evidence="3" id="KW-1185">Reference proteome</keyword>
<feature type="transmembrane region" description="Helical" evidence="1">
    <location>
        <begin position="143"/>
        <end position="162"/>
    </location>
</feature>
<protein>
    <submittedName>
        <fullName evidence="2">DUF2567 domain-containing protein</fullName>
    </submittedName>
</protein>
<keyword evidence="1" id="KW-0472">Membrane</keyword>
<evidence type="ECO:0000313" key="3">
    <source>
        <dbReference type="Proteomes" id="UP000248764"/>
    </source>
</evidence>